<gene>
    <name evidence="3" type="ORF">DFH07DRAFT_679938</name>
</gene>
<proteinExistence type="predicted"/>
<accession>A0AAD7I1T9</accession>
<dbReference type="Pfam" id="PF11951">
    <property type="entry name" value="Fungal_trans_2"/>
    <property type="match status" value="1"/>
</dbReference>
<dbReference type="PANTHER" id="PTHR37534">
    <property type="entry name" value="TRANSCRIPTIONAL ACTIVATOR PROTEIN UGA3"/>
    <property type="match status" value="1"/>
</dbReference>
<dbReference type="InterPro" id="IPR021858">
    <property type="entry name" value="Fun_TF"/>
</dbReference>
<evidence type="ECO:0000256" key="2">
    <source>
        <dbReference type="ARBA" id="ARBA00023242"/>
    </source>
</evidence>
<name>A0AAD7I1T9_9AGAR</name>
<keyword evidence="2" id="KW-0539">Nucleus</keyword>
<evidence type="ECO:0000313" key="4">
    <source>
        <dbReference type="Proteomes" id="UP001215280"/>
    </source>
</evidence>
<dbReference type="AlphaFoldDB" id="A0AAD7I1T9"/>
<dbReference type="Proteomes" id="UP001215280">
    <property type="component" value="Unassembled WGS sequence"/>
</dbReference>
<reference evidence="3" key="1">
    <citation type="submission" date="2023-03" db="EMBL/GenBank/DDBJ databases">
        <title>Massive genome expansion in bonnet fungi (Mycena s.s.) driven by repeated elements and novel gene families across ecological guilds.</title>
        <authorList>
            <consortium name="Lawrence Berkeley National Laboratory"/>
            <person name="Harder C.B."/>
            <person name="Miyauchi S."/>
            <person name="Viragh M."/>
            <person name="Kuo A."/>
            <person name="Thoen E."/>
            <person name="Andreopoulos B."/>
            <person name="Lu D."/>
            <person name="Skrede I."/>
            <person name="Drula E."/>
            <person name="Henrissat B."/>
            <person name="Morin E."/>
            <person name="Kohler A."/>
            <person name="Barry K."/>
            <person name="LaButti K."/>
            <person name="Morin E."/>
            <person name="Salamov A."/>
            <person name="Lipzen A."/>
            <person name="Mereny Z."/>
            <person name="Hegedus B."/>
            <person name="Baldrian P."/>
            <person name="Stursova M."/>
            <person name="Weitz H."/>
            <person name="Taylor A."/>
            <person name="Grigoriev I.V."/>
            <person name="Nagy L.G."/>
            <person name="Martin F."/>
            <person name="Kauserud H."/>
        </authorList>
    </citation>
    <scope>NUCLEOTIDE SEQUENCE</scope>
    <source>
        <strain evidence="3">CBHHK188m</strain>
    </source>
</reference>
<evidence type="ECO:0000256" key="1">
    <source>
        <dbReference type="ARBA" id="ARBA00004123"/>
    </source>
</evidence>
<comment type="caution">
    <text evidence="3">The sequence shown here is derived from an EMBL/GenBank/DDBJ whole genome shotgun (WGS) entry which is preliminary data.</text>
</comment>
<dbReference type="EMBL" id="JARJLG010000177">
    <property type="protein sequence ID" value="KAJ7732236.1"/>
    <property type="molecule type" value="Genomic_DNA"/>
</dbReference>
<feature type="non-terminal residue" evidence="3">
    <location>
        <position position="1"/>
    </location>
</feature>
<evidence type="ECO:0000313" key="3">
    <source>
        <dbReference type="EMBL" id="KAJ7732236.1"/>
    </source>
</evidence>
<keyword evidence="4" id="KW-1185">Reference proteome</keyword>
<feature type="non-terminal residue" evidence="3">
    <location>
        <position position="386"/>
    </location>
</feature>
<organism evidence="3 4">
    <name type="scientific">Mycena maculata</name>
    <dbReference type="NCBI Taxonomy" id="230809"/>
    <lineage>
        <taxon>Eukaryota</taxon>
        <taxon>Fungi</taxon>
        <taxon>Dikarya</taxon>
        <taxon>Basidiomycota</taxon>
        <taxon>Agaricomycotina</taxon>
        <taxon>Agaricomycetes</taxon>
        <taxon>Agaricomycetidae</taxon>
        <taxon>Agaricales</taxon>
        <taxon>Marasmiineae</taxon>
        <taxon>Mycenaceae</taxon>
        <taxon>Mycena</taxon>
    </lineage>
</organism>
<sequence length="386" mass="42902">QLITYYLGSVMDLQYLLADSTSIRKIISSCVTNAGASPEAEAARLFASIDVQGANYRSDSSIVLQDTETESRYNGFDEDDALAAISIISSVLFDGGGGAWQAWLDLSYTYADGIFRASNSDPRDTLQHCSETMRFIIKTAIWFDVLAAITTQQAPRFLHRIRQLYSPETSGGIFDPSLPPSEELSMMSVMGCENHIVWAMAEVSALAVWKQDQIDRGCLSIPTLVARATEFDKTYLNQTAMMTLRFGASDTEVARELSSNIFRAATRVYLRAIVSGDYYPHVPELIDAIEETMSFVRQTLTHSQKLHHSVVRSTVFAFFICGALTDNPRLQNEVYNKLSLEGEDPSTPTVGNIASIRNLLQQIWNGRSKISAHTPVPRRNVLRDSN</sequence>
<dbReference type="GO" id="GO:0005634">
    <property type="term" value="C:nucleus"/>
    <property type="evidence" value="ECO:0007669"/>
    <property type="project" value="UniProtKB-SubCell"/>
</dbReference>
<dbReference type="PANTHER" id="PTHR37534:SF20">
    <property type="entry name" value="PRO1A C6 ZINK-FINGER PROTEIN"/>
    <property type="match status" value="1"/>
</dbReference>
<protein>
    <submittedName>
        <fullName evidence="3">Fungal-specific transcription factor domain-containing protein</fullName>
    </submittedName>
</protein>
<comment type="subcellular location">
    <subcellularLocation>
        <location evidence="1">Nucleus</location>
    </subcellularLocation>
</comment>